<keyword evidence="9" id="KW-0732">Signal</keyword>
<evidence type="ECO:0000256" key="1">
    <source>
        <dbReference type="ARBA" id="ARBA00004752"/>
    </source>
</evidence>
<dbReference type="OrthoDB" id="9809748at2"/>
<keyword evidence="5 7" id="KW-0573">Peptidoglycan synthesis</keyword>
<evidence type="ECO:0000256" key="5">
    <source>
        <dbReference type="ARBA" id="ARBA00022984"/>
    </source>
</evidence>
<evidence type="ECO:0000256" key="2">
    <source>
        <dbReference type="ARBA" id="ARBA00005992"/>
    </source>
</evidence>
<organism evidence="11 12">
    <name type="scientific">Falsochrobactrum ovis</name>
    <dbReference type="NCBI Taxonomy" id="1293442"/>
    <lineage>
        <taxon>Bacteria</taxon>
        <taxon>Pseudomonadati</taxon>
        <taxon>Pseudomonadota</taxon>
        <taxon>Alphaproteobacteria</taxon>
        <taxon>Hyphomicrobiales</taxon>
        <taxon>Brucellaceae</taxon>
        <taxon>Falsochrobactrum</taxon>
    </lineage>
</organism>
<keyword evidence="12" id="KW-1185">Reference proteome</keyword>
<reference evidence="11 12" key="1">
    <citation type="submission" date="2018-06" db="EMBL/GenBank/DDBJ databases">
        <title>Genomic Encyclopedia of Type Strains, Phase IV (KMG-IV): sequencing the most valuable type-strain genomes for metagenomic binning, comparative biology and taxonomic classification.</title>
        <authorList>
            <person name="Goeker M."/>
        </authorList>
    </citation>
    <scope>NUCLEOTIDE SEQUENCE [LARGE SCALE GENOMIC DNA]</scope>
    <source>
        <strain evidence="11 12">DSM 26720</strain>
    </source>
</reference>
<feature type="active site" description="Proton donor/acceptor" evidence="7">
    <location>
        <position position="147"/>
    </location>
</feature>
<dbReference type="PROSITE" id="PS52029">
    <property type="entry name" value="LD_TPASE"/>
    <property type="match status" value="1"/>
</dbReference>
<sequence length="390" mass="42851">MKIRSAIIATILATTFLAGCQGSTVADLGMRHETPLPNKIVAKMKAKGMSRHSPILVRIFKEENVLEVWKQKNNGKYDQIASYEICKWSGKLGPKFIEGDRQAPEGFYTVRPAQMNPTSQYYLAFNMGFPNAYDRVNERTGQHLMVHGACSSSGCYSMTDESVSEIYAFGRDAFRGGQRDFQIQAFPFRMTNANMARYRNDPNFEFWKMLKQGYDAFEATKTPPKVDVCEKRYVFNAVPEGETLDPAGACPPSVGNQSMAYASSYEKTFQSAFSASLKAPSPSIQGIAEAKLVSQWSAARARGERVSREPPSLTPASAEKPNAPDVAPIAQPVNAVATPQAVDSATVQPVSVPIPQNNPEAVQSPVTTATTIAEQVIPEKKKPWWKFGGN</sequence>
<comment type="similarity">
    <text evidence="2">Belongs to the YkuD family.</text>
</comment>
<keyword evidence="6 7" id="KW-0961">Cell wall biogenesis/degradation</keyword>
<keyword evidence="4 7" id="KW-0133">Cell shape</keyword>
<dbReference type="Proteomes" id="UP000249453">
    <property type="component" value="Unassembled WGS sequence"/>
</dbReference>
<dbReference type="GO" id="GO:0016740">
    <property type="term" value="F:transferase activity"/>
    <property type="evidence" value="ECO:0007669"/>
    <property type="project" value="UniProtKB-KW"/>
</dbReference>
<evidence type="ECO:0000313" key="12">
    <source>
        <dbReference type="Proteomes" id="UP000249453"/>
    </source>
</evidence>
<evidence type="ECO:0000313" key="11">
    <source>
        <dbReference type="EMBL" id="RAK33796.1"/>
    </source>
</evidence>
<dbReference type="InterPro" id="IPR005490">
    <property type="entry name" value="LD_TPept_cat_dom"/>
</dbReference>
<feature type="signal peptide" evidence="9">
    <location>
        <begin position="1"/>
        <end position="20"/>
    </location>
</feature>
<feature type="active site" description="Nucleophile" evidence="7">
    <location>
        <position position="155"/>
    </location>
</feature>
<evidence type="ECO:0000259" key="10">
    <source>
        <dbReference type="PROSITE" id="PS52029"/>
    </source>
</evidence>
<dbReference type="CDD" id="cd16913">
    <property type="entry name" value="YkuD_like"/>
    <property type="match status" value="1"/>
</dbReference>
<gene>
    <name evidence="11" type="ORF">C7374_101119</name>
</gene>
<feature type="chain" id="PRO_5016918425" evidence="9">
    <location>
        <begin position="21"/>
        <end position="390"/>
    </location>
</feature>
<feature type="domain" description="L,D-TPase catalytic" evidence="10">
    <location>
        <begin position="55"/>
        <end position="186"/>
    </location>
</feature>
<evidence type="ECO:0000256" key="9">
    <source>
        <dbReference type="SAM" id="SignalP"/>
    </source>
</evidence>
<name>A0A364JYK2_9HYPH</name>
<keyword evidence="3" id="KW-0808">Transferase</keyword>
<dbReference type="UniPathway" id="UPA00219"/>
<evidence type="ECO:0000256" key="7">
    <source>
        <dbReference type="PROSITE-ProRule" id="PRU01373"/>
    </source>
</evidence>
<evidence type="ECO:0000256" key="4">
    <source>
        <dbReference type="ARBA" id="ARBA00022960"/>
    </source>
</evidence>
<dbReference type="SUPFAM" id="SSF141523">
    <property type="entry name" value="L,D-transpeptidase catalytic domain-like"/>
    <property type="match status" value="1"/>
</dbReference>
<evidence type="ECO:0000256" key="6">
    <source>
        <dbReference type="ARBA" id="ARBA00023316"/>
    </source>
</evidence>
<dbReference type="GO" id="GO:0008360">
    <property type="term" value="P:regulation of cell shape"/>
    <property type="evidence" value="ECO:0007669"/>
    <property type="project" value="UniProtKB-UniRule"/>
</dbReference>
<dbReference type="GO" id="GO:0071555">
    <property type="term" value="P:cell wall organization"/>
    <property type="evidence" value="ECO:0007669"/>
    <property type="project" value="UniProtKB-UniRule"/>
</dbReference>
<dbReference type="GO" id="GO:0004180">
    <property type="term" value="F:carboxypeptidase activity"/>
    <property type="evidence" value="ECO:0007669"/>
    <property type="project" value="UniProtKB-ARBA"/>
</dbReference>
<dbReference type="InterPro" id="IPR038063">
    <property type="entry name" value="Transpep_catalytic_dom"/>
</dbReference>
<dbReference type="EMBL" id="QLMK01000001">
    <property type="protein sequence ID" value="RAK33796.1"/>
    <property type="molecule type" value="Genomic_DNA"/>
</dbReference>
<dbReference type="RefSeq" id="WP_111573679.1">
    <property type="nucleotide sequence ID" value="NZ_JBHEEY010000001.1"/>
</dbReference>
<dbReference type="PROSITE" id="PS51257">
    <property type="entry name" value="PROKAR_LIPOPROTEIN"/>
    <property type="match status" value="1"/>
</dbReference>
<dbReference type="GO" id="GO:0009252">
    <property type="term" value="P:peptidoglycan biosynthetic process"/>
    <property type="evidence" value="ECO:0007669"/>
    <property type="project" value="UniProtKB-UniPathway"/>
</dbReference>
<protein>
    <submittedName>
        <fullName evidence="11">Murein L,D-transpeptidase YafK</fullName>
    </submittedName>
</protein>
<proteinExistence type="inferred from homology"/>
<comment type="caution">
    <text evidence="11">The sequence shown here is derived from an EMBL/GenBank/DDBJ whole genome shotgun (WGS) entry which is preliminary data.</text>
</comment>
<feature type="region of interest" description="Disordered" evidence="8">
    <location>
        <begin position="301"/>
        <end position="324"/>
    </location>
</feature>
<dbReference type="AlphaFoldDB" id="A0A364JYK2"/>
<evidence type="ECO:0000256" key="3">
    <source>
        <dbReference type="ARBA" id="ARBA00022679"/>
    </source>
</evidence>
<comment type="pathway">
    <text evidence="1 7">Cell wall biogenesis; peptidoglycan biosynthesis.</text>
</comment>
<dbReference type="PANTHER" id="PTHR36699">
    <property type="entry name" value="LD-TRANSPEPTIDASE"/>
    <property type="match status" value="1"/>
</dbReference>
<accession>A0A364JYK2</accession>
<evidence type="ECO:0000256" key="8">
    <source>
        <dbReference type="SAM" id="MobiDB-lite"/>
    </source>
</evidence>
<dbReference type="PANTHER" id="PTHR36699:SF1">
    <property type="entry name" value="L,D-TRANSPEPTIDASE YAFK-RELATED"/>
    <property type="match status" value="1"/>
</dbReference>